<evidence type="ECO:0000256" key="5">
    <source>
        <dbReference type="SAM" id="MobiDB-lite"/>
    </source>
</evidence>
<dbReference type="GeneID" id="41972607"/>
<dbReference type="AlphaFoldDB" id="A0A507AVE2"/>
<evidence type="ECO:0000313" key="7">
    <source>
        <dbReference type="EMBL" id="TPX14765.1"/>
    </source>
</evidence>
<dbReference type="RefSeq" id="XP_030996476.1">
    <property type="nucleotide sequence ID" value="XM_031139651.1"/>
</dbReference>
<reference evidence="7 8" key="1">
    <citation type="submission" date="2019-06" db="EMBL/GenBank/DDBJ databases">
        <title>Draft genome sequence of the filamentous fungus Phialemoniopsis curvata isolated from diesel fuel.</title>
        <authorList>
            <person name="Varaljay V.A."/>
            <person name="Lyon W.J."/>
            <person name="Crouch A.L."/>
            <person name="Drake C.E."/>
            <person name="Hollomon J.M."/>
            <person name="Nadeau L.J."/>
            <person name="Nunn H.S."/>
            <person name="Stevenson B.S."/>
            <person name="Bojanowski C.L."/>
            <person name="Crookes-Goodson W.J."/>
        </authorList>
    </citation>
    <scope>NUCLEOTIDE SEQUENCE [LARGE SCALE GENOMIC DNA]</scope>
    <source>
        <strain evidence="7 8">D216</strain>
    </source>
</reference>
<evidence type="ECO:0000256" key="3">
    <source>
        <dbReference type="ARBA" id="ARBA00022989"/>
    </source>
</evidence>
<keyword evidence="2 6" id="KW-0812">Transmembrane</keyword>
<sequence length="347" mass="38888">MGSGDGQPVPGSLYFYGPNKGAAIFFTVAWAATALWHLYQCIKFKAFKVTGLYPFTCLLFVVGFALRSYEAFDYGNVNIFIASNTLIYMAPPLVELANYHILGRILYFVPYFAPMHPGRTLTTFGTISALVEVLNAVGVAWMVNPNIEDDIKEVGEALLKASLIIQIAVIVFFVSLVAVFQRRCAKQGGRDHARRIRPPIATLYLSSALVMVRCIYRTVEYFGENTQRRPGMDPMSLSPVVRYEWFFYVFEGAVMLANACMWNLRHPRLYLPQDHRVYLAQDGRTELVGDGYKDNRHFLITLLDPFGWLLKDGSAKQTPFWETNGFGKDGRNASESTDAGARGPAAV</sequence>
<feature type="transmembrane region" description="Helical" evidence="6">
    <location>
        <begin position="121"/>
        <end position="143"/>
    </location>
</feature>
<feature type="transmembrane region" description="Helical" evidence="6">
    <location>
        <begin position="46"/>
        <end position="66"/>
    </location>
</feature>
<feature type="transmembrane region" description="Helical" evidence="6">
    <location>
        <begin position="86"/>
        <end position="109"/>
    </location>
</feature>
<dbReference type="PANTHER" id="PTHR31465:SF34">
    <property type="entry name" value="DOMAIN PROTEIN, PUTATIVE (AFU_ORTHOLOGUE AFUA_3G00480)-RELATED"/>
    <property type="match status" value="1"/>
</dbReference>
<keyword evidence="4 6" id="KW-0472">Membrane</keyword>
<dbReference type="STRING" id="1093900.A0A507AVE2"/>
<keyword evidence="3 6" id="KW-1133">Transmembrane helix</keyword>
<organism evidence="7 8">
    <name type="scientific">Thyridium curvatum</name>
    <dbReference type="NCBI Taxonomy" id="1093900"/>
    <lineage>
        <taxon>Eukaryota</taxon>
        <taxon>Fungi</taxon>
        <taxon>Dikarya</taxon>
        <taxon>Ascomycota</taxon>
        <taxon>Pezizomycotina</taxon>
        <taxon>Sordariomycetes</taxon>
        <taxon>Sordariomycetidae</taxon>
        <taxon>Thyridiales</taxon>
        <taxon>Thyridiaceae</taxon>
        <taxon>Thyridium</taxon>
    </lineage>
</organism>
<dbReference type="InterPro" id="IPR007568">
    <property type="entry name" value="RTA1"/>
</dbReference>
<comment type="subcellular location">
    <subcellularLocation>
        <location evidence="1">Membrane</location>
        <topology evidence="1">Multi-pass membrane protein</topology>
    </subcellularLocation>
</comment>
<dbReference type="PANTHER" id="PTHR31465">
    <property type="entry name" value="PROTEIN RTA1-RELATED"/>
    <property type="match status" value="1"/>
</dbReference>
<evidence type="ECO:0000256" key="6">
    <source>
        <dbReference type="SAM" id="Phobius"/>
    </source>
</evidence>
<proteinExistence type="predicted"/>
<dbReference type="EMBL" id="SKBQ01000026">
    <property type="protein sequence ID" value="TPX14765.1"/>
    <property type="molecule type" value="Genomic_DNA"/>
</dbReference>
<feature type="transmembrane region" description="Helical" evidence="6">
    <location>
        <begin position="163"/>
        <end position="180"/>
    </location>
</feature>
<evidence type="ECO:0000313" key="8">
    <source>
        <dbReference type="Proteomes" id="UP000319257"/>
    </source>
</evidence>
<accession>A0A507AVE2</accession>
<evidence type="ECO:0000256" key="4">
    <source>
        <dbReference type="ARBA" id="ARBA00023136"/>
    </source>
</evidence>
<dbReference type="Pfam" id="PF04479">
    <property type="entry name" value="RTA1"/>
    <property type="match status" value="1"/>
</dbReference>
<comment type="caution">
    <text evidence="7">The sequence shown here is derived from an EMBL/GenBank/DDBJ whole genome shotgun (WGS) entry which is preliminary data.</text>
</comment>
<gene>
    <name evidence="7" type="ORF">E0L32_005160</name>
</gene>
<dbReference type="OrthoDB" id="3358017at2759"/>
<name>A0A507AVE2_9PEZI</name>
<feature type="region of interest" description="Disordered" evidence="5">
    <location>
        <begin position="322"/>
        <end position="347"/>
    </location>
</feature>
<dbReference type="Proteomes" id="UP000319257">
    <property type="component" value="Unassembled WGS sequence"/>
</dbReference>
<evidence type="ECO:0000256" key="1">
    <source>
        <dbReference type="ARBA" id="ARBA00004141"/>
    </source>
</evidence>
<keyword evidence="8" id="KW-1185">Reference proteome</keyword>
<dbReference type="GO" id="GO:0016020">
    <property type="term" value="C:membrane"/>
    <property type="evidence" value="ECO:0007669"/>
    <property type="project" value="UniProtKB-SubCell"/>
</dbReference>
<dbReference type="InParanoid" id="A0A507AVE2"/>
<feature type="transmembrane region" description="Helical" evidence="6">
    <location>
        <begin position="20"/>
        <end position="39"/>
    </location>
</feature>
<evidence type="ECO:0000256" key="2">
    <source>
        <dbReference type="ARBA" id="ARBA00022692"/>
    </source>
</evidence>
<protein>
    <submittedName>
        <fullName evidence="7">Uncharacterized protein</fullName>
    </submittedName>
</protein>